<keyword evidence="4" id="KW-1185">Reference proteome</keyword>
<accession>A0A2A7MG70</accession>
<dbReference type="RefSeq" id="WP_058294903.1">
    <property type="nucleotide sequence ID" value="NZ_CAMRXJ010000056.1"/>
</dbReference>
<evidence type="ECO:0000313" key="3">
    <source>
        <dbReference type="EMBL" id="PEG30734.1"/>
    </source>
</evidence>
<evidence type="ECO:0000313" key="4">
    <source>
        <dbReference type="Proteomes" id="UP000220840"/>
    </source>
</evidence>
<dbReference type="Pfam" id="PF07905">
    <property type="entry name" value="PucR"/>
    <property type="match status" value="1"/>
</dbReference>
<dbReference type="Proteomes" id="UP000220840">
    <property type="component" value="Unassembled WGS sequence"/>
</dbReference>
<dbReference type="InterPro" id="IPR012914">
    <property type="entry name" value="PucR_dom"/>
</dbReference>
<feature type="domain" description="Purine catabolism PurC-like" evidence="1">
    <location>
        <begin position="18"/>
        <end position="126"/>
    </location>
</feature>
<comment type="caution">
    <text evidence="3">The sequence shown here is derived from an EMBL/GenBank/DDBJ whole genome shotgun (WGS) entry which is preliminary data.</text>
</comment>
<organism evidence="3 4">
    <name type="scientific">Clostridium neonatale</name>
    <dbReference type="NCBI Taxonomy" id="137838"/>
    <lineage>
        <taxon>Bacteria</taxon>
        <taxon>Bacillati</taxon>
        <taxon>Bacillota</taxon>
        <taxon>Clostridia</taxon>
        <taxon>Eubacteriales</taxon>
        <taxon>Clostridiaceae</taxon>
        <taxon>Clostridium</taxon>
    </lineage>
</organism>
<dbReference type="Gene3D" id="1.10.10.2840">
    <property type="entry name" value="PucR C-terminal helix-turn-helix domain"/>
    <property type="match status" value="1"/>
</dbReference>
<dbReference type="PANTHER" id="PTHR33744">
    <property type="entry name" value="CARBOHYDRATE DIACID REGULATOR"/>
    <property type="match status" value="1"/>
</dbReference>
<dbReference type="Pfam" id="PF13556">
    <property type="entry name" value="HTH_30"/>
    <property type="match status" value="1"/>
</dbReference>
<proteinExistence type="predicted"/>
<feature type="domain" description="PucR C-terminal helix-turn-helix" evidence="2">
    <location>
        <begin position="325"/>
        <end position="381"/>
    </location>
</feature>
<dbReference type="STRING" id="137838.GCA_001458595_02092"/>
<dbReference type="InterPro" id="IPR042070">
    <property type="entry name" value="PucR_C-HTH_sf"/>
</dbReference>
<reference evidence="3 4" key="1">
    <citation type="submission" date="2017-10" db="EMBL/GenBank/DDBJ databases">
        <title>Effective Description of Clostridium neonatale sp. nov. linked to necrotizing enterocolitis in neonates and a clarification of species assignable to the genus Clostridium (Prazmowski 1880) emend. Lawson and Rainey 2016.</title>
        <authorList>
            <person name="Bernard K."/>
            <person name="Burdz T."/>
            <person name="Wiebe D."/>
            <person name="Balcewich B."/>
            <person name="Alfa M."/>
            <person name="Bernier A.-M."/>
        </authorList>
    </citation>
    <scope>NUCLEOTIDE SEQUENCE [LARGE SCALE GENOMIC DNA]</scope>
    <source>
        <strain evidence="3 4">LCDC99A005</strain>
    </source>
</reference>
<sequence length="391" mass="45322">MSITLKSLYYETKNKYKLKLIAGESGIDNVVSWFHFMEDESTINFIRGNELIVTTGIGSKNNDWLDNLIKGLIKNHVCGLIINIGQYIKTIPDHTISYCNENNFPLFIMPWEIHLVDIMQDYCNKIINAKQTASNISSAFFNAIYYPDNINLFKPPLKQEGYDLNGLFTIISLELESSIYSKTSEISLKYFIINIEKILNSFSFKYSILLNDQDLTIIINNSSATDIPQCLNVLFNEYLKNQKSFNNMGVSLSSKGIDTLPKSFKEAKCARYIAIKDNKCIVYYNDIGLYKLLFNINNKEILVDLYNEYLGKLKEYDLIHKTDYLNILKLYINNNSSIQAVSEKTFTHRNTINYRIKKIKEILNTDLNNPKDKFNYMLAFYIEEMLNLNVT</sequence>
<gene>
    <name evidence="3" type="ORF">CQ394_03160</name>
</gene>
<dbReference type="PANTHER" id="PTHR33744:SF1">
    <property type="entry name" value="DNA-BINDING TRANSCRIPTIONAL ACTIVATOR ADER"/>
    <property type="match status" value="1"/>
</dbReference>
<dbReference type="AlphaFoldDB" id="A0A2A7MG70"/>
<dbReference type="InterPro" id="IPR051448">
    <property type="entry name" value="CdaR-like_regulators"/>
</dbReference>
<evidence type="ECO:0000259" key="1">
    <source>
        <dbReference type="Pfam" id="PF07905"/>
    </source>
</evidence>
<name>A0A2A7MG70_9CLOT</name>
<dbReference type="InterPro" id="IPR025736">
    <property type="entry name" value="PucR_C-HTH_dom"/>
</dbReference>
<dbReference type="OrthoDB" id="143422at2"/>
<protein>
    <submittedName>
        <fullName evidence="3">PucR family transcriptional regulator</fullName>
    </submittedName>
</protein>
<evidence type="ECO:0000259" key="2">
    <source>
        <dbReference type="Pfam" id="PF13556"/>
    </source>
</evidence>
<dbReference type="EMBL" id="PDCJ01000001">
    <property type="protein sequence ID" value="PEG30734.1"/>
    <property type="molecule type" value="Genomic_DNA"/>
</dbReference>